<name>A0ACC0WGI2_9STRA</name>
<accession>A0ACC0WGI2</accession>
<protein>
    <submittedName>
        <fullName evidence="1">Uncharacterized protein</fullName>
    </submittedName>
</protein>
<gene>
    <name evidence="1" type="ORF">PsorP6_013289</name>
</gene>
<reference evidence="1 2" key="1">
    <citation type="journal article" date="2022" name="bioRxiv">
        <title>The genome of the oomycete Peronosclerospora sorghi, a cosmopolitan pathogen of maize and sorghum, is inflated with dispersed pseudogenes.</title>
        <authorList>
            <person name="Fletcher K."/>
            <person name="Martin F."/>
            <person name="Isakeit T."/>
            <person name="Cavanaugh K."/>
            <person name="Magill C."/>
            <person name="Michelmore R."/>
        </authorList>
    </citation>
    <scope>NUCLEOTIDE SEQUENCE [LARGE SCALE GENOMIC DNA]</scope>
    <source>
        <strain evidence="1">P6</strain>
    </source>
</reference>
<proteinExistence type="predicted"/>
<sequence>MPAGVDALARDGGRGGGDTCGRRQDTRSRRIDMGRGHWIVDSSIHCPVRQTFRLLQDGGDPVAKLLRQDKVQRTLSRKRSFVVEIPWIERKRRRRRGNGGKVVARGVESGETERSEESAKIGPRVIRDRSESVIEGEDEEIESRRMRDGVENNCDNLSRIVPWSRIAK</sequence>
<organism evidence="1 2">
    <name type="scientific">Peronosclerospora sorghi</name>
    <dbReference type="NCBI Taxonomy" id="230839"/>
    <lineage>
        <taxon>Eukaryota</taxon>
        <taxon>Sar</taxon>
        <taxon>Stramenopiles</taxon>
        <taxon>Oomycota</taxon>
        <taxon>Peronosporomycetes</taxon>
        <taxon>Peronosporales</taxon>
        <taxon>Peronosporaceae</taxon>
        <taxon>Peronosclerospora</taxon>
    </lineage>
</organism>
<keyword evidence="2" id="KW-1185">Reference proteome</keyword>
<comment type="caution">
    <text evidence="1">The sequence shown here is derived from an EMBL/GenBank/DDBJ whole genome shotgun (WGS) entry which is preliminary data.</text>
</comment>
<evidence type="ECO:0000313" key="2">
    <source>
        <dbReference type="Proteomes" id="UP001163321"/>
    </source>
</evidence>
<evidence type="ECO:0000313" key="1">
    <source>
        <dbReference type="EMBL" id="KAI9917195.1"/>
    </source>
</evidence>
<dbReference type="Proteomes" id="UP001163321">
    <property type="component" value="Chromosome 13"/>
</dbReference>
<dbReference type="EMBL" id="CM047592">
    <property type="protein sequence ID" value="KAI9917195.1"/>
    <property type="molecule type" value="Genomic_DNA"/>
</dbReference>